<dbReference type="Gene3D" id="3.40.50.150">
    <property type="entry name" value="Vaccinia Virus protein VP39"/>
    <property type="match status" value="2"/>
</dbReference>
<dbReference type="PROSITE" id="PS50926">
    <property type="entry name" value="TRAM"/>
    <property type="match status" value="1"/>
</dbReference>
<protein>
    <submittedName>
        <fullName evidence="8">Class I SAM-dependent RNA methyltransferase</fullName>
    </submittedName>
</protein>
<dbReference type="CDD" id="cd02440">
    <property type="entry name" value="AdoMet_MTases"/>
    <property type="match status" value="1"/>
</dbReference>
<evidence type="ECO:0000256" key="3">
    <source>
        <dbReference type="ARBA" id="ARBA00022691"/>
    </source>
</evidence>
<proteinExistence type="inferred from homology"/>
<feature type="active site" evidence="5">
    <location>
        <position position="385"/>
    </location>
</feature>
<dbReference type="SUPFAM" id="SSF50249">
    <property type="entry name" value="Nucleic acid-binding proteins"/>
    <property type="match status" value="1"/>
</dbReference>
<name>A0ABT6CBE2_9MICO</name>
<dbReference type="Gene3D" id="2.40.50.140">
    <property type="entry name" value="Nucleic acid-binding proteins"/>
    <property type="match status" value="1"/>
</dbReference>
<dbReference type="InterPro" id="IPR030390">
    <property type="entry name" value="MeTrfase_TrmA_AS"/>
</dbReference>
<sequence>MSPSPERSRRRRGRGRPRGGQAPRGRAPQGDPRTGERFTLDVGEVAHGGHCVARHEGQVVFVRHALPGERVVAVVTSGTTRSSFLRADAVEILTASPQRREAPCPYAGPGQCGGCDWQHTSAAYGRELKARVVREQLSRLAGLDLPVVVEPVPGDEDGLRWRTRVELAVGPDGRAGMRRHRSHEVLPVDDCLIADEQVAGSGVLQERFGVGVHGVDVAHSSTGELAVVTLPETGEVPTLTEEVRVDASPLRLEVSARGFWQVHPGAARTFVQHVLDELDARPGESVLDLYCGVGLFAASLGERVGPSGSVLGIEGDRRAVEDGQRNVERLAHVQVERAEVGRWVETGPTEPVDLVVLDPPRSGAGRTVMERVLARGPRAVAYVACDPSALGRDLAYGAEAGYEVRTLRAFDAFPMTHHVECVAVLVPTAGAAAGEADLG</sequence>
<feature type="binding site" evidence="4">
    <location>
        <position position="358"/>
    </location>
    <ligand>
        <name>S-adenosyl-L-methionine</name>
        <dbReference type="ChEBI" id="CHEBI:59789"/>
    </ligand>
</feature>
<accession>A0ABT6CBE2</accession>
<evidence type="ECO:0000313" key="9">
    <source>
        <dbReference type="Proteomes" id="UP001528912"/>
    </source>
</evidence>
<dbReference type="PROSITE" id="PS51687">
    <property type="entry name" value="SAM_MT_RNA_M5U"/>
    <property type="match status" value="1"/>
</dbReference>
<dbReference type="InterPro" id="IPR012340">
    <property type="entry name" value="NA-bd_OB-fold"/>
</dbReference>
<evidence type="ECO:0000256" key="2">
    <source>
        <dbReference type="ARBA" id="ARBA00022679"/>
    </source>
</evidence>
<feature type="compositionally biased region" description="Basic residues" evidence="6">
    <location>
        <begin position="8"/>
        <end position="17"/>
    </location>
</feature>
<feature type="active site" description="Nucleophile" evidence="4">
    <location>
        <position position="385"/>
    </location>
</feature>
<organism evidence="8 9">
    <name type="scientific">Luteipulveratus flavus</name>
    <dbReference type="NCBI Taxonomy" id="3031728"/>
    <lineage>
        <taxon>Bacteria</taxon>
        <taxon>Bacillati</taxon>
        <taxon>Actinomycetota</taxon>
        <taxon>Actinomycetes</taxon>
        <taxon>Micrococcales</taxon>
        <taxon>Dermacoccaceae</taxon>
        <taxon>Luteipulveratus</taxon>
    </lineage>
</organism>
<comment type="caution">
    <text evidence="8">The sequence shown here is derived from an EMBL/GenBank/DDBJ whole genome shotgun (WGS) entry which is preliminary data.</text>
</comment>
<dbReference type="Proteomes" id="UP001528912">
    <property type="component" value="Unassembled WGS sequence"/>
</dbReference>
<keyword evidence="9" id="KW-1185">Reference proteome</keyword>
<reference evidence="8 9" key="1">
    <citation type="submission" date="2023-03" db="EMBL/GenBank/DDBJ databases">
        <title>YIM 133296 draft genome.</title>
        <authorList>
            <person name="Xiong L."/>
        </authorList>
    </citation>
    <scope>NUCLEOTIDE SEQUENCE [LARGE SCALE GENOMIC DNA]</scope>
    <source>
        <strain evidence="8 9">YIM 133296</strain>
    </source>
</reference>
<feature type="compositionally biased region" description="Low complexity" evidence="6">
    <location>
        <begin position="19"/>
        <end position="30"/>
    </location>
</feature>
<dbReference type="InterPro" id="IPR030391">
    <property type="entry name" value="MeTrfase_TrmA_CS"/>
</dbReference>
<dbReference type="PROSITE" id="PS01231">
    <property type="entry name" value="TRMA_2"/>
    <property type="match status" value="1"/>
</dbReference>
<feature type="region of interest" description="Disordered" evidence="6">
    <location>
        <begin position="1"/>
        <end position="36"/>
    </location>
</feature>
<dbReference type="InterPro" id="IPR010280">
    <property type="entry name" value="U5_MeTrfase_fam"/>
</dbReference>
<feature type="domain" description="TRAM" evidence="7">
    <location>
        <begin position="31"/>
        <end position="91"/>
    </location>
</feature>
<dbReference type="Pfam" id="PF05958">
    <property type="entry name" value="tRNA_U5-meth_tr"/>
    <property type="match status" value="1"/>
</dbReference>
<dbReference type="Gene3D" id="2.40.50.1070">
    <property type="match status" value="2"/>
</dbReference>
<feature type="binding site" evidence="4">
    <location>
        <position position="314"/>
    </location>
    <ligand>
        <name>S-adenosyl-L-methionine</name>
        <dbReference type="ChEBI" id="CHEBI:59789"/>
    </ligand>
</feature>
<dbReference type="PANTHER" id="PTHR11061">
    <property type="entry name" value="RNA M5U METHYLTRANSFERASE"/>
    <property type="match status" value="1"/>
</dbReference>
<dbReference type="PROSITE" id="PS01230">
    <property type="entry name" value="TRMA_1"/>
    <property type="match status" value="1"/>
</dbReference>
<evidence type="ECO:0000256" key="6">
    <source>
        <dbReference type="SAM" id="MobiDB-lite"/>
    </source>
</evidence>
<comment type="similarity">
    <text evidence="4">Belongs to the class I-like SAM-binding methyltransferase superfamily. RNA M5U methyltransferase family.</text>
</comment>
<dbReference type="InterPro" id="IPR029063">
    <property type="entry name" value="SAM-dependent_MTases_sf"/>
</dbReference>
<dbReference type="InterPro" id="IPR002792">
    <property type="entry name" value="TRAM_dom"/>
</dbReference>
<evidence type="ECO:0000256" key="5">
    <source>
        <dbReference type="PROSITE-ProRule" id="PRU10015"/>
    </source>
</evidence>
<feature type="binding site" evidence="4">
    <location>
        <position position="290"/>
    </location>
    <ligand>
        <name>S-adenosyl-L-methionine</name>
        <dbReference type="ChEBI" id="CHEBI:59789"/>
    </ligand>
</feature>
<keyword evidence="3 4" id="KW-0949">S-adenosyl-L-methionine</keyword>
<dbReference type="Pfam" id="PF01135">
    <property type="entry name" value="PCMT"/>
    <property type="match status" value="1"/>
</dbReference>
<gene>
    <name evidence="8" type="ORF">P4R38_16470</name>
</gene>
<dbReference type="GO" id="GO:0008168">
    <property type="term" value="F:methyltransferase activity"/>
    <property type="evidence" value="ECO:0007669"/>
    <property type="project" value="UniProtKB-KW"/>
</dbReference>
<dbReference type="RefSeq" id="WP_277193110.1">
    <property type="nucleotide sequence ID" value="NZ_JAROAV010000043.1"/>
</dbReference>
<evidence type="ECO:0000256" key="4">
    <source>
        <dbReference type="PROSITE-ProRule" id="PRU01024"/>
    </source>
</evidence>
<dbReference type="EMBL" id="JAROAV010000043">
    <property type="protein sequence ID" value="MDF8265843.1"/>
    <property type="molecule type" value="Genomic_DNA"/>
</dbReference>
<dbReference type="SUPFAM" id="SSF53335">
    <property type="entry name" value="S-adenosyl-L-methionine-dependent methyltransferases"/>
    <property type="match status" value="1"/>
</dbReference>
<dbReference type="GO" id="GO:0032259">
    <property type="term" value="P:methylation"/>
    <property type="evidence" value="ECO:0007669"/>
    <property type="project" value="UniProtKB-KW"/>
</dbReference>
<feature type="binding site" evidence="4">
    <location>
        <position position="261"/>
    </location>
    <ligand>
        <name>S-adenosyl-L-methionine</name>
        <dbReference type="ChEBI" id="CHEBI:59789"/>
    </ligand>
</feature>
<evidence type="ECO:0000313" key="8">
    <source>
        <dbReference type="EMBL" id="MDF8265843.1"/>
    </source>
</evidence>
<keyword evidence="2 4" id="KW-0808">Transferase</keyword>
<keyword evidence="1 4" id="KW-0489">Methyltransferase</keyword>
<evidence type="ECO:0000256" key="1">
    <source>
        <dbReference type="ARBA" id="ARBA00022603"/>
    </source>
</evidence>
<evidence type="ECO:0000259" key="7">
    <source>
        <dbReference type="PROSITE" id="PS50926"/>
    </source>
</evidence>
<dbReference type="Pfam" id="PF01938">
    <property type="entry name" value="TRAM"/>
    <property type="match status" value="1"/>
</dbReference>
<dbReference type="PANTHER" id="PTHR11061:SF30">
    <property type="entry name" value="TRNA (URACIL(54)-C(5))-METHYLTRANSFERASE"/>
    <property type="match status" value="1"/>
</dbReference>